<dbReference type="Gene3D" id="1.10.150.240">
    <property type="entry name" value="Putative phosphatase, domain 2"/>
    <property type="match status" value="1"/>
</dbReference>
<evidence type="ECO:0000313" key="6">
    <source>
        <dbReference type="Proteomes" id="UP000192042"/>
    </source>
</evidence>
<name>A0A1W1I1V2_9BACT</name>
<keyword evidence="3" id="KW-0479">Metal-binding</keyword>
<dbReference type="SFLD" id="SFLDS00003">
    <property type="entry name" value="Haloacid_Dehalogenase"/>
    <property type="match status" value="1"/>
</dbReference>
<keyword evidence="6" id="KW-1185">Reference proteome</keyword>
<gene>
    <name evidence="5" type="ORF">NSJP_0803</name>
</gene>
<keyword evidence="5" id="KW-0378">Hydrolase</keyword>
<dbReference type="Proteomes" id="UP000192042">
    <property type="component" value="Chromosome I"/>
</dbReference>
<accession>A0A1W1I1V2</accession>
<dbReference type="SFLD" id="SFLDG01129">
    <property type="entry name" value="C1.5:_HAD__Beta-PGM__Phosphata"/>
    <property type="match status" value="1"/>
</dbReference>
<organism evidence="5 6">
    <name type="scientific">Nitrospira japonica</name>
    <dbReference type="NCBI Taxonomy" id="1325564"/>
    <lineage>
        <taxon>Bacteria</taxon>
        <taxon>Pseudomonadati</taxon>
        <taxon>Nitrospirota</taxon>
        <taxon>Nitrospiria</taxon>
        <taxon>Nitrospirales</taxon>
        <taxon>Nitrospiraceae</taxon>
        <taxon>Nitrospira</taxon>
    </lineage>
</organism>
<dbReference type="PANTHER" id="PTHR46193">
    <property type="entry name" value="6-PHOSPHOGLUCONATE PHOSPHATASE"/>
    <property type="match status" value="1"/>
</dbReference>
<dbReference type="InterPro" id="IPR023214">
    <property type="entry name" value="HAD_sf"/>
</dbReference>
<protein>
    <submittedName>
        <fullName evidence="5">Putative Hydrolase, HAD-superfamily</fullName>
    </submittedName>
</protein>
<proteinExistence type="inferred from homology"/>
<dbReference type="PANTHER" id="PTHR46193:SF21">
    <property type="entry name" value="SLL1138 PROTEIN"/>
    <property type="match status" value="1"/>
</dbReference>
<sequence>MTPDARQAIGAIIFDFNGVLADDETPHVLCFQQALAEFGLSLTVEDYYGTYLGMDERTCTATLLRASGDAGDRRLLDRIIARKAQLFALRTADDQLPLFPGAADFVKAARSGYRLAVASGGRRHQIDRAIHGTAIEEIFDVIVAADDCPIGKPDPAIYRMTLARLNDGARTPSLSASNCLVIEDSLAGIRSARQAGMKVLAVASTYPAERLREADGVLAGFVGLTPEEAVRMVA</sequence>
<dbReference type="SUPFAM" id="SSF56784">
    <property type="entry name" value="HAD-like"/>
    <property type="match status" value="1"/>
</dbReference>
<dbReference type="PRINTS" id="PR00413">
    <property type="entry name" value="HADHALOGNASE"/>
</dbReference>
<dbReference type="GO" id="GO:0016787">
    <property type="term" value="F:hydrolase activity"/>
    <property type="evidence" value="ECO:0007669"/>
    <property type="project" value="UniProtKB-KW"/>
</dbReference>
<comment type="cofactor">
    <cofactor evidence="1">
        <name>Mg(2+)</name>
        <dbReference type="ChEBI" id="CHEBI:18420"/>
    </cofactor>
</comment>
<dbReference type="InterPro" id="IPR051600">
    <property type="entry name" value="Beta-PGM-like"/>
</dbReference>
<reference evidence="5 6" key="1">
    <citation type="submission" date="2017-03" db="EMBL/GenBank/DDBJ databases">
        <authorList>
            <person name="Afonso C.L."/>
            <person name="Miller P.J."/>
            <person name="Scott M.A."/>
            <person name="Spackman E."/>
            <person name="Goraichik I."/>
            <person name="Dimitrov K.M."/>
            <person name="Suarez D.L."/>
            <person name="Swayne D.E."/>
        </authorList>
    </citation>
    <scope>NUCLEOTIDE SEQUENCE [LARGE SCALE GENOMIC DNA]</scope>
    <source>
        <strain evidence="5">Genome sequencing of Nitrospira japonica strain NJ11</strain>
    </source>
</reference>
<evidence type="ECO:0000256" key="4">
    <source>
        <dbReference type="ARBA" id="ARBA00022842"/>
    </source>
</evidence>
<dbReference type="Gene3D" id="3.40.50.1000">
    <property type="entry name" value="HAD superfamily/HAD-like"/>
    <property type="match status" value="1"/>
</dbReference>
<dbReference type="InterPro" id="IPR023198">
    <property type="entry name" value="PGP-like_dom2"/>
</dbReference>
<dbReference type="RefSeq" id="WP_080885578.1">
    <property type="nucleotide sequence ID" value="NZ_LT828648.1"/>
</dbReference>
<evidence type="ECO:0000256" key="1">
    <source>
        <dbReference type="ARBA" id="ARBA00001946"/>
    </source>
</evidence>
<evidence type="ECO:0000256" key="3">
    <source>
        <dbReference type="ARBA" id="ARBA00022723"/>
    </source>
</evidence>
<dbReference type="Pfam" id="PF00702">
    <property type="entry name" value="Hydrolase"/>
    <property type="match status" value="1"/>
</dbReference>
<dbReference type="EMBL" id="LT828648">
    <property type="protein sequence ID" value="SLM46975.1"/>
    <property type="molecule type" value="Genomic_DNA"/>
</dbReference>
<dbReference type="InterPro" id="IPR006439">
    <property type="entry name" value="HAD-SF_hydro_IA"/>
</dbReference>
<dbReference type="OrthoDB" id="9797743at2"/>
<comment type="similarity">
    <text evidence="2">Belongs to the HAD-like hydrolase superfamily. CbbY/CbbZ/Gph/YieH family.</text>
</comment>
<dbReference type="GO" id="GO:0046872">
    <property type="term" value="F:metal ion binding"/>
    <property type="evidence" value="ECO:0007669"/>
    <property type="project" value="UniProtKB-KW"/>
</dbReference>
<dbReference type="InterPro" id="IPR036412">
    <property type="entry name" value="HAD-like_sf"/>
</dbReference>
<dbReference type="NCBIfam" id="TIGR01509">
    <property type="entry name" value="HAD-SF-IA-v3"/>
    <property type="match status" value="1"/>
</dbReference>
<dbReference type="CDD" id="cd07505">
    <property type="entry name" value="HAD_BPGM-like"/>
    <property type="match status" value="1"/>
</dbReference>
<dbReference type="AlphaFoldDB" id="A0A1W1I1V2"/>
<evidence type="ECO:0000256" key="2">
    <source>
        <dbReference type="ARBA" id="ARBA00006171"/>
    </source>
</evidence>
<dbReference type="KEGG" id="nja:NSJP_0803"/>
<keyword evidence="4" id="KW-0460">Magnesium</keyword>
<dbReference type="STRING" id="1325564.NSJP_0803"/>
<evidence type="ECO:0000313" key="5">
    <source>
        <dbReference type="EMBL" id="SLM46975.1"/>
    </source>
</evidence>